<feature type="region of interest" description="Disordered" evidence="1">
    <location>
        <begin position="222"/>
        <end position="246"/>
    </location>
</feature>
<evidence type="ECO:0000259" key="2">
    <source>
        <dbReference type="Pfam" id="PF05699"/>
    </source>
</evidence>
<organism evidence="3 4">
    <name type="scientific">Thalassiosira oceanica</name>
    <name type="common">Marine diatom</name>
    <dbReference type="NCBI Taxonomy" id="159749"/>
    <lineage>
        <taxon>Eukaryota</taxon>
        <taxon>Sar</taxon>
        <taxon>Stramenopiles</taxon>
        <taxon>Ochrophyta</taxon>
        <taxon>Bacillariophyta</taxon>
        <taxon>Coscinodiscophyceae</taxon>
        <taxon>Thalassiosirophycidae</taxon>
        <taxon>Thalassiosirales</taxon>
        <taxon>Thalassiosiraceae</taxon>
        <taxon>Thalassiosira</taxon>
    </lineage>
</organism>
<reference evidence="3 4" key="1">
    <citation type="journal article" date="2012" name="Genome Biol.">
        <title>Genome and low-iron response of an oceanic diatom adapted to chronic iron limitation.</title>
        <authorList>
            <person name="Lommer M."/>
            <person name="Specht M."/>
            <person name="Roy A.S."/>
            <person name="Kraemer L."/>
            <person name="Andreson R."/>
            <person name="Gutowska M.A."/>
            <person name="Wolf J."/>
            <person name="Bergner S.V."/>
            <person name="Schilhabel M.B."/>
            <person name="Klostermeier U.C."/>
            <person name="Beiko R.G."/>
            <person name="Rosenstiel P."/>
            <person name="Hippler M."/>
            <person name="Laroche J."/>
        </authorList>
    </citation>
    <scope>NUCLEOTIDE SEQUENCE [LARGE SCALE GENOMIC DNA]</scope>
    <source>
        <strain evidence="3 4">CCMP1005</strain>
    </source>
</reference>
<dbReference type="GO" id="GO:0046983">
    <property type="term" value="F:protein dimerization activity"/>
    <property type="evidence" value="ECO:0007669"/>
    <property type="project" value="InterPro"/>
</dbReference>
<dbReference type="Pfam" id="PF05699">
    <property type="entry name" value="Dimer_Tnp_hAT"/>
    <property type="match status" value="1"/>
</dbReference>
<sequence length="394" mass="44710">TTASNYEERGPFGKRTTDGKSFEPLRSGDNVEYTPIISVAGRGRGPTVPRVGCYDNTSKTVLQDTPTRWWSTYRMIRRLLFLRPIIRDMIDDDKIDVEDLSKEEWKYCHQVCVTLATMSKWQRVLEGEKYVTGSLVPLAIFSIRKTDFDERYPTNDEGKLKYSSSVEIGRCQRYAGVHPYFFKAAFLDPRIKGGLVNILDSQSLIQLREDIVSEMVEADKKINPVCTDPTPHSPASTATLSSTEATSPNDLEIMVGSILGGNNSQRAGSDSDIRTQCENELSALERSGEFHLAFKLGDNKETTSAPSERVWSRASRVLNARRSRLKQETTQAIMYIRENNHILHKHYDKIARKRLNRDDHWAIPELKKLLPLFDDEDDETSPLKIDVGGDDAKM</sequence>
<dbReference type="InterPro" id="IPR008906">
    <property type="entry name" value="HATC_C_dom"/>
</dbReference>
<keyword evidence="4" id="KW-1185">Reference proteome</keyword>
<dbReference type="PANTHER" id="PTHR46481">
    <property type="entry name" value="ZINC FINGER BED DOMAIN-CONTAINING PROTEIN 4"/>
    <property type="match status" value="1"/>
</dbReference>
<evidence type="ECO:0000313" key="3">
    <source>
        <dbReference type="EMBL" id="EJK60804.1"/>
    </source>
</evidence>
<feature type="domain" description="HAT C-terminal dimerisation" evidence="2">
    <location>
        <begin position="303"/>
        <end position="339"/>
    </location>
</feature>
<feature type="region of interest" description="Disordered" evidence="1">
    <location>
        <begin position="1"/>
        <end position="24"/>
    </location>
</feature>
<accession>K0S7B0</accession>
<dbReference type="SUPFAM" id="SSF53098">
    <property type="entry name" value="Ribonuclease H-like"/>
    <property type="match status" value="1"/>
</dbReference>
<dbReference type="PANTHER" id="PTHR46481:SF9">
    <property type="entry name" value="ZINC FINGER BED DOMAIN-CONTAINING PROTEIN 1-LIKE"/>
    <property type="match status" value="1"/>
</dbReference>
<dbReference type="Proteomes" id="UP000266841">
    <property type="component" value="Unassembled WGS sequence"/>
</dbReference>
<dbReference type="InterPro" id="IPR012337">
    <property type="entry name" value="RNaseH-like_sf"/>
</dbReference>
<gene>
    <name evidence="3" type="ORF">THAOC_18785</name>
</gene>
<proteinExistence type="predicted"/>
<comment type="caution">
    <text evidence="3">The sequence shown here is derived from an EMBL/GenBank/DDBJ whole genome shotgun (WGS) entry which is preliminary data.</text>
</comment>
<protein>
    <recommendedName>
        <fullName evidence="2">HAT C-terminal dimerisation domain-containing protein</fullName>
    </recommendedName>
</protein>
<evidence type="ECO:0000313" key="4">
    <source>
        <dbReference type="Proteomes" id="UP000266841"/>
    </source>
</evidence>
<name>K0S7B0_THAOC</name>
<feature type="compositionally biased region" description="Low complexity" evidence="1">
    <location>
        <begin position="229"/>
        <end position="246"/>
    </location>
</feature>
<feature type="non-terminal residue" evidence="3">
    <location>
        <position position="1"/>
    </location>
</feature>
<evidence type="ECO:0000256" key="1">
    <source>
        <dbReference type="SAM" id="MobiDB-lite"/>
    </source>
</evidence>
<dbReference type="AlphaFoldDB" id="K0S7B0"/>
<dbReference type="EMBL" id="AGNL01020674">
    <property type="protein sequence ID" value="EJK60804.1"/>
    <property type="molecule type" value="Genomic_DNA"/>
</dbReference>
<dbReference type="InterPro" id="IPR052035">
    <property type="entry name" value="ZnF_BED_domain_contain"/>
</dbReference>
<dbReference type="OrthoDB" id="118710at2759"/>
<feature type="compositionally biased region" description="Basic and acidic residues" evidence="1">
    <location>
        <begin position="1"/>
        <end position="23"/>
    </location>
</feature>